<dbReference type="InterPro" id="IPR000477">
    <property type="entry name" value="RT_dom"/>
</dbReference>
<dbReference type="PROSITE" id="PS50878">
    <property type="entry name" value="RT_POL"/>
    <property type="match status" value="1"/>
</dbReference>
<name>A0A6G0J7Z6_LARCR</name>
<gene>
    <name evidence="2" type="ORF">D5F01_LYC02071</name>
</gene>
<reference evidence="2 3" key="1">
    <citation type="submission" date="2019-07" db="EMBL/GenBank/DDBJ databases">
        <title>Chromosome genome assembly for large yellow croaker.</title>
        <authorList>
            <person name="Xiao S."/>
        </authorList>
    </citation>
    <scope>NUCLEOTIDE SEQUENCE [LARGE SCALE GENOMIC DNA]</scope>
    <source>
        <strain evidence="2">JMULYC20181020</strain>
        <tissue evidence="2">Muscle</tissue>
    </source>
</reference>
<dbReference type="Proteomes" id="UP000424527">
    <property type="component" value="Unassembled WGS sequence"/>
</dbReference>
<dbReference type="PANTHER" id="PTHR21301:SF12">
    <property type="match status" value="1"/>
</dbReference>
<protein>
    <recommendedName>
        <fullName evidence="1">Reverse transcriptase domain-containing protein</fullName>
    </recommendedName>
</protein>
<accession>A0A6G0J7Z6</accession>
<keyword evidence="3" id="KW-1185">Reference proteome</keyword>
<dbReference type="EMBL" id="REGW02000002">
    <property type="protein sequence ID" value="KAE8299661.1"/>
    <property type="molecule type" value="Genomic_DNA"/>
</dbReference>
<comment type="caution">
    <text evidence="2">The sequence shown here is derived from an EMBL/GenBank/DDBJ whole genome shotgun (WGS) entry which is preliminary data.</text>
</comment>
<dbReference type="AlphaFoldDB" id="A0A6G0J7Z6"/>
<evidence type="ECO:0000313" key="2">
    <source>
        <dbReference type="EMBL" id="KAE8299661.1"/>
    </source>
</evidence>
<proteinExistence type="predicted"/>
<dbReference type="Pfam" id="PF26215">
    <property type="entry name" value="HTH_animal"/>
    <property type="match status" value="1"/>
</dbReference>
<dbReference type="PANTHER" id="PTHR21301">
    <property type="entry name" value="REVERSE TRANSCRIPTASE"/>
    <property type="match status" value="1"/>
</dbReference>
<dbReference type="InterPro" id="IPR058912">
    <property type="entry name" value="HTH_animal"/>
</dbReference>
<feature type="domain" description="Reverse transcriptase" evidence="1">
    <location>
        <begin position="1"/>
        <end position="125"/>
    </location>
</feature>
<evidence type="ECO:0000313" key="3">
    <source>
        <dbReference type="Proteomes" id="UP000424527"/>
    </source>
</evidence>
<sequence length="231" mass="26714">MGRKYSPAYADIYLAHWEETVTQILPIKPLLYFRYLDDIFGLWNNTQENFLEFFNILNTHHPKIKLKYNLQTFTVEFLDTRVFFAESGGQSKTLATKVYFKDTDRHALLHKTSYHPKHTYRGLIKSQLIRFHRICTFPGDVEEATCTLFGALRSRGYSGRFLRGVRVEVNGSINKYKSDKANPARPSDPTLVPMVMTYAESSNTLLTSLKRNFQGARADCDALRGCRLIRL</sequence>
<organism evidence="2 3">
    <name type="scientific">Larimichthys crocea</name>
    <name type="common">Large yellow croaker</name>
    <name type="synonym">Pseudosciaena crocea</name>
    <dbReference type="NCBI Taxonomy" id="215358"/>
    <lineage>
        <taxon>Eukaryota</taxon>
        <taxon>Metazoa</taxon>
        <taxon>Chordata</taxon>
        <taxon>Craniata</taxon>
        <taxon>Vertebrata</taxon>
        <taxon>Euteleostomi</taxon>
        <taxon>Actinopterygii</taxon>
        <taxon>Neopterygii</taxon>
        <taxon>Teleostei</taxon>
        <taxon>Neoteleostei</taxon>
        <taxon>Acanthomorphata</taxon>
        <taxon>Eupercaria</taxon>
        <taxon>Sciaenidae</taxon>
        <taxon>Larimichthys</taxon>
    </lineage>
</organism>
<evidence type="ECO:0000259" key="1">
    <source>
        <dbReference type="PROSITE" id="PS50878"/>
    </source>
</evidence>